<reference evidence="1 2" key="1">
    <citation type="submission" date="2017-09" db="EMBL/GenBank/DDBJ databases">
        <title>Depth-based differentiation of microbial function through sediment-hosted aquifers and enrichment of novel symbionts in the deep terrestrial subsurface.</title>
        <authorList>
            <person name="Probst A.J."/>
            <person name="Ladd B."/>
            <person name="Jarett J.K."/>
            <person name="Geller-Mcgrath D.E."/>
            <person name="Sieber C.M."/>
            <person name="Emerson J.B."/>
            <person name="Anantharaman K."/>
            <person name="Thomas B.C."/>
            <person name="Malmstrom R."/>
            <person name="Stieglmeier M."/>
            <person name="Klingl A."/>
            <person name="Woyke T."/>
            <person name="Ryan C.M."/>
            <person name="Banfield J.F."/>
        </authorList>
    </citation>
    <scope>NUCLEOTIDE SEQUENCE [LARGE SCALE GENOMIC DNA]</scope>
    <source>
        <strain evidence="1">CG23_combo_of_CG06-09_8_20_14_all_37_13</strain>
    </source>
</reference>
<organism evidence="1 2">
    <name type="scientific">Candidatus Portnoybacteria bacterium CG23_combo_of_CG06-09_8_20_14_all_37_13</name>
    <dbReference type="NCBI Taxonomy" id="1974819"/>
    <lineage>
        <taxon>Bacteria</taxon>
        <taxon>Candidatus Portnoyibacteriota</taxon>
    </lineage>
</organism>
<dbReference type="EMBL" id="PCRH01000007">
    <property type="protein sequence ID" value="PIP17370.1"/>
    <property type="molecule type" value="Genomic_DNA"/>
</dbReference>
<dbReference type="AlphaFoldDB" id="A0A2G9YDT2"/>
<evidence type="ECO:0000313" key="1">
    <source>
        <dbReference type="EMBL" id="PIP17370.1"/>
    </source>
</evidence>
<protein>
    <submittedName>
        <fullName evidence="1">Uncharacterized protein</fullName>
    </submittedName>
</protein>
<comment type="caution">
    <text evidence="1">The sequence shown here is derived from an EMBL/GenBank/DDBJ whole genome shotgun (WGS) entry which is preliminary data.</text>
</comment>
<accession>A0A2G9YDT2</accession>
<name>A0A2G9YDT2_9BACT</name>
<proteinExistence type="predicted"/>
<feature type="non-terminal residue" evidence="1">
    <location>
        <position position="114"/>
    </location>
</feature>
<gene>
    <name evidence="1" type="ORF">COX44_00305</name>
</gene>
<evidence type="ECO:0000313" key="2">
    <source>
        <dbReference type="Proteomes" id="UP000231480"/>
    </source>
</evidence>
<dbReference type="Proteomes" id="UP000231480">
    <property type="component" value="Unassembled WGS sequence"/>
</dbReference>
<sequence length="114" mass="13457">MGISFKTNPTKHQNERPKLPLRIINRATILFAKDTGMSGSQITDFFAEYGDQIEDYWNLPKPIPSRRVIFKDCLRSFSYNEQIKILKELCEIDESFCKVKYPFFRQIVFPRFPG</sequence>